<sequence length="49" mass="5758">MGHRSQQSPVTLKYRDNHNGSHSPLTFFRKSRFADVDVPFFIIRPLRLS</sequence>
<dbReference type="EMBL" id="SERV01000017">
    <property type="protein sequence ID" value="RYL79121.1"/>
    <property type="molecule type" value="Genomic_DNA"/>
</dbReference>
<evidence type="ECO:0000313" key="2">
    <source>
        <dbReference type="Proteomes" id="UP000291778"/>
    </source>
</evidence>
<reference evidence="1 2" key="1">
    <citation type="submission" date="2019-02" db="EMBL/GenBank/DDBJ databases">
        <authorList>
            <person name="Slukin P."/>
            <person name="Fursova N."/>
            <person name="Ermolenko Z."/>
            <person name="Mayskaya N."/>
            <person name="Kislichkina A."/>
            <person name="Mukhina T."/>
            <person name="Sizova A."/>
            <person name="Bogun A."/>
        </authorList>
    </citation>
    <scope>NUCLEOTIDE SEQUENCE [LARGE SCALE GENOMIC DNA]</scope>
    <source>
        <strain evidence="2">SCPM-O-B-8431(U15)</strain>
    </source>
</reference>
<dbReference type="AlphaFoldDB" id="A0A3T3QST6"/>
<comment type="caution">
    <text evidence="1">The sequence shown here is derived from an EMBL/GenBank/DDBJ whole genome shotgun (WGS) entry which is preliminary data.</text>
</comment>
<accession>A0A3T3QST6</accession>
<protein>
    <submittedName>
        <fullName evidence="1">Conjugal transfer protein TraC</fullName>
    </submittedName>
</protein>
<dbReference type="Proteomes" id="UP000291778">
    <property type="component" value="Unassembled WGS sequence"/>
</dbReference>
<organism evidence="1 2">
    <name type="scientific">Escherichia coli</name>
    <dbReference type="NCBI Taxonomy" id="562"/>
    <lineage>
        <taxon>Bacteria</taxon>
        <taxon>Pseudomonadati</taxon>
        <taxon>Pseudomonadota</taxon>
        <taxon>Gammaproteobacteria</taxon>
        <taxon>Enterobacterales</taxon>
        <taxon>Enterobacteriaceae</taxon>
        <taxon>Escherichia</taxon>
    </lineage>
</organism>
<proteinExistence type="predicted"/>
<name>A0A3T3QST6_ECOLX</name>
<evidence type="ECO:0000313" key="1">
    <source>
        <dbReference type="EMBL" id="RYL79121.1"/>
    </source>
</evidence>
<gene>
    <name evidence="1" type="ORF">EWK56_22045</name>
</gene>